<gene>
    <name evidence="3" type="ORF">ACFQ4E_17275</name>
</gene>
<name>A0ABW3ZM05_9RHOB</name>
<evidence type="ECO:0000256" key="1">
    <source>
        <dbReference type="ARBA" id="ARBA00022729"/>
    </source>
</evidence>
<reference evidence="4" key="1">
    <citation type="journal article" date="2019" name="Int. J. Syst. Evol. Microbiol.">
        <title>The Global Catalogue of Microorganisms (GCM) 10K type strain sequencing project: providing services to taxonomists for standard genome sequencing and annotation.</title>
        <authorList>
            <consortium name="The Broad Institute Genomics Platform"/>
            <consortium name="The Broad Institute Genome Sequencing Center for Infectious Disease"/>
            <person name="Wu L."/>
            <person name="Ma J."/>
        </authorList>
    </citation>
    <scope>NUCLEOTIDE SEQUENCE [LARGE SCALE GENOMIC DNA]</scope>
    <source>
        <strain evidence="4">CCUG 62953</strain>
    </source>
</reference>
<dbReference type="Pfam" id="PF10503">
    <property type="entry name" value="Esterase_PHB"/>
    <property type="match status" value="1"/>
</dbReference>
<evidence type="ECO:0000313" key="3">
    <source>
        <dbReference type="EMBL" id="MFD1344186.1"/>
    </source>
</evidence>
<comment type="caution">
    <text evidence="3">The sequence shown here is derived from an EMBL/GenBank/DDBJ whole genome shotgun (WGS) entry which is preliminary data.</text>
</comment>
<dbReference type="InterPro" id="IPR029058">
    <property type="entry name" value="AB_hydrolase_fold"/>
</dbReference>
<proteinExistence type="predicted"/>
<accession>A0ABW3ZM05</accession>
<keyword evidence="1" id="KW-0732">Signal</keyword>
<dbReference type="PANTHER" id="PTHR43037">
    <property type="entry name" value="UNNAMED PRODUCT-RELATED"/>
    <property type="match status" value="1"/>
</dbReference>
<dbReference type="NCBIfam" id="TIGR01840">
    <property type="entry name" value="esterase_phb"/>
    <property type="match status" value="1"/>
</dbReference>
<evidence type="ECO:0000256" key="2">
    <source>
        <dbReference type="ARBA" id="ARBA00022801"/>
    </source>
</evidence>
<dbReference type="Proteomes" id="UP001597135">
    <property type="component" value="Unassembled WGS sequence"/>
</dbReference>
<dbReference type="SUPFAM" id="SSF53474">
    <property type="entry name" value="alpha/beta-Hydrolases"/>
    <property type="match status" value="2"/>
</dbReference>
<dbReference type="EMBL" id="JBHTMU010000041">
    <property type="protein sequence ID" value="MFD1344186.1"/>
    <property type="molecule type" value="Genomic_DNA"/>
</dbReference>
<dbReference type="Gene3D" id="3.40.50.1820">
    <property type="entry name" value="alpha/beta hydrolase"/>
    <property type="match status" value="1"/>
</dbReference>
<dbReference type="RefSeq" id="WP_386805770.1">
    <property type="nucleotide sequence ID" value="NZ_JBHTMU010000041.1"/>
</dbReference>
<dbReference type="GO" id="GO:0016787">
    <property type="term" value="F:hydrolase activity"/>
    <property type="evidence" value="ECO:0007669"/>
    <property type="project" value="UniProtKB-KW"/>
</dbReference>
<keyword evidence="2 3" id="KW-0378">Hydrolase</keyword>
<dbReference type="InterPro" id="IPR010126">
    <property type="entry name" value="Esterase_phb"/>
</dbReference>
<protein>
    <submittedName>
        <fullName evidence="3">Alpha/beta hydrolase family esterase</fullName>
    </submittedName>
</protein>
<sequence length="362" mass="37186">MNDSFATAMGRALDLTRAGSTLEATRLIQDTLSGAHAGSGQPAPRPKARTRQSFGQVIDALASARRAGAPKDRVSSLKPSVPVGARYEARTHASPHGTRDYRLFVPSARAEAPQGLVVMLHGCTQTADDFAVGTRMNLVAEENNLIVIYPDQARQANQMGCWNWFRPEDQARGAGEPALLAGLALQVSEEFGVARGAIFAAGLSAGGAMAAILGATYPEVFSAIGVHSGLAAGAARDLPSALAAMRGQGAAAPGRRGDPVRAIVFHGSADTTVAPANADAVIAGALGMGPHSEIEDRSTTGATVTLFRDAGGAVVAEKWSLGGIAHAWSGGAAEGSHTDPNGPEASVEMVRFFLTAGTEVRS</sequence>
<evidence type="ECO:0000313" key="4">
    <source>
        <dbReference type="Proteomes" id="UP001597135"/>
    </source>
</evidence>
<keyword evidence="4" id="KW-1185">Reference proteome</keyword>
<dbReference type="PANTHER" id="PTHR43037:SF1">
    <property type="entry name" value="BLL1128 PROTEIN"/>
    <property type="match status" value="1"/>
</dbReference>
<organism evidence="3 4">
    <name type="scientific">Litorisediminicola beolgyonensis</name>
    <dbReference type="NCBI Taxonomy" id="1173614"/>
    <lineage>
        <taxon>Bacteria</taxon>
        <taxon>Pseudomonadati</taxon>
        <taxon>Pseudomonadota</taxon>
        <taxon>Alphaproteobacteria</taxon>
        <taxon>Rhodobacterales</taxon>
        <taxon>Paracoccaceae</taxon>
        <taxon>Litorisediminicola</taxon>
    </lineage>
</organism>
<dbReference type="InterPro" id="IPR050955">
    <property type="entry name" value="Plant_Biomass_Hydrol_Est"/>
</dbReference>